<keyword evidence="5 7" id="KW-1133">Transmembrane helix</keyword>
<dbReference type="Pfam" id="PF01757">
    <property type="entry name" value="Acyl_transf_3"/>
    <property type="match status" value="1"/>
</dbReference>
<dbReference type="PANTHER" id="PTHR40074:SF2">
    <property type="entry name" value="O-ACETYLTRANSFERASE WECH"/>
    <property type="match status" value="1"/>
</dbReference>
<feature type="transmembrane region" description="Helical" evidence="7">
    <location>
        <begin position="46"/>
        <end position="71"/>
    </location>
</feature>
<organism evidence="9 10">
    <name type="scientific">Dyadobacter subterraneus</name>
    <dbReference type="NCBI Taxonomy" id="2773304"/>
    <lineage>
        <taxon>Bacteria</taxon>
        <taxon>Pseudomonadati</taxon>
        <taxon>Bacteroidota</taxon>
        <taxon>Cytophagia</taxon>
        <taxon>Cytophagales</taxon>
        <taxon>Spirosomataceae</taxon>
        <taxon>Dyadobacter</taxon>
    </lineage>
</organism>
<evidence type="ECO:0000256" key="2">
    <source>
        <dbReference type="ARBA" id="ARBA00007400"/>
    </source>
</evidence>
<sequence>MHSNKRIYPFVDFIRFFSMAGIVWAHTDVFPGNIAFTSLFFRPEYLAVYIGFKQIFKFSVISFFMISGILLADQLKVVKPITFLIRRLQVIIIPYLISFSIYLIFLSIYGDVAKLMKHSNISSFKIAVYILFYSPYWYIPVYLIALIVILVFHKFVNKIWFGSLLLLITIFYTFSPSSQTKDHTTAFFAFAFYVWLGILINEKKLIDKIKKWRIDVLIGLIVAAFVLASKQSYALLINHNTFYFNNLRFFNQIYGVLVFCLLIRICPEKPSFFILKPRQETYGIYLYHIFFVMFLVRPIIEWMNYKGWYPIDSFWLVLLIFIIQFILCYILTTAFIKILHFYRIPVLGIKAETSTTKSSRSINSRSLN</sequence>
<comment type="similarity">
    <text evidence="2">Belongs to the acyltransferase 3 family.</text>
</comment>
<keyword evidence="9" id="KW-0808">Transferase</keyword>
<keyword evidence="4 7" id="KW-0812">Transmembrane</keyword>
<dbReference type="PANTHER" id="PTHR40074">
    <property type="entry name" value="O-ACETYLTRANSFERASE WECH"/>
    <property type="match status" value="1"/>
</dbReference>
<evidence type="ECO:0000313" key="10">
    <source>
        <dbReference type="Proteomes" id="UP000634134"/>
    </source>
</evidence>
<feature type="transmembrane region" description="Helical" evidence="7">
    <location>
        <begin position="159"/>
        <end position="177"/>
    </location>
</feature>
<feature type="transmembrane region" description="Helical" evidence="7">
    <location>
        <begin position="249"/>
        <end position="266"/>
    </location>
</feature>
<comment type="subcellular location">
    <subcellularLocation>
        <location evidence="1">Cell membrane</location>
        <topology evidence="1">Multi-pass membrane protein</topology>
    </subcellularLocation>
</comment>
<evidence type="ECO:0000256" key="7">
    <source>
        <dbReference type="SAM" id="Phobius"/>
    </source>
</evidence>
<protein>
    <submittedName>
        <fullName evidence="9">Acyltransferase</fullName>
    </submittedName>
</protein>
<accession>A0ABR9WA46</accession>
<feature type="transmembrane region" description="Helical" evidence="7">
    <location>
        <begin position="315"/>
        <end position="336"/>
    </location>
</feature>
<keyword evidence="10" id="KW-1185">Reference proteome</keyword>
<evidence type="ECO:0000259" key="8">
    <source>
        <dbReference type="Pfam" id="PF01757"/>
    </source>
</evidence>
<feature type="transmembrane region" description="Helical" evidence="7">
    <location>
        <begin position="7"/>
        <end position="26"/>
    </location>
</feature>
<reference evidence="10" key="1">
    <citation type="submission" date="2023-07" db="EMBL/GenBank/DDBJ databases">
        <title>Dyadobacter sp. nov 'subterranea' isolated from contaminted grondwater.</title>
        <authorList>
            <person name="Szabo I."/>
            <person name="Al-Omari J."/>
            <person name="Szerdahelyi S.G."/>
            <person name="Rado J."/>
        </authorList>
    </citation>
    <scope>NUCLEOTIDE SEQUENCE [LARGE SCALE GENOMIC DNA]</scope>
    <source>
        <strain evidence="10">UP-52</strain>
    </source>
</reference>
<evidence type="ECO:0000256" key="6">
    <source>
        <dbReference type="ARBA" id="ARBA00023136"/>
    </source>
</evidence>
<dbReference type="InterPro" id="IPR002656">
    <property type="entry name" value="Acyl_transf_3_dom"/>
</dbReference>
<evidence type="ECO:0000256" key="4">
    <source>
        <dbReference type="ARBA" id="ARBA00022692"/>
    </source>
</evidence>
<feature type="transmembrane region" description="Helical" evidence="7">
    <location>
        <begin position="130"/>
        <end position="152"/>
    </location>
</feature>
<name>A0ABR9WA46_9BACT</name>
<feature type="transmembrane region" description="Helical" evidence="7">
    <location>
        <begin position="212"/>
        <end position="229"/>
    </location>
</feature>
<dbReference type="GO" id="GO:0016746">
    <property type="term" value="F:acyltransferase activity"/>
    <property type="evidence" value="ECO:0007669"/>
    <property type="project" value="UniProtKB-KW"/>
</dbReference>
<dbReference type="Proteomes" id="UP000634134">
    <property type="component" value="Unassembled WGS sequence"/>
</dbReference>
<feature type="domain" description="Acyltransferase 3" evidence="8">
    <location>
        <begin position="9"/>
        <end position="332"/>
    </location>
</feature>
<comment type="caution">
    <text evidence="9">The sequence shown here is derived from an EMBL/GenBank/DDBJ whole genome shotgun (WGS) entry which is preliminary data.</text>
</comment>
<evidence type="ECO:0000313" key="9">
    <source>
        <dbReference type="EMBL" id="MBE9461821.1"/>
    </source>
</evidence>
<keyword evidence="6 7" id="KW-0472">Membrane</keyword>
<evidence type="ECO:0000256" key="1">
    <source>
        <dbReference type="ARBA" id="ARBA00004651"/>
    </source>
</evidence>
<evidence type="ECO:0000256" key="3">
    <source>
        <dbReference type="ARBA" id="ARBA00022475"/>
    </source>
</evidence>
<keyword evidence="3" id="KW-1003">Cell membrane</keyword>
<dbReference type="EMBL" id="JACYGY010000001">
    <property type="protein sequence ID" value="MBE9461821.1"/>
    <property type="molecule type" value="Genomic_DNA"/>
</dbReference>
<dbReference type="RefSeq" id="WP_194120075.1">
    <property type="nucleotide sequence ID" value="NZ_JACYGY010000001.1"/>
</dbReference>
<feature type="transmembrane region" description="Helical" evidence="7">
    <location>
        <begin position="282"/>
        <end position="300"/>
    </location>
</feature>
<proteinExistence type="inferred from homology"/>
<keyword evidence="9" id="KW-0012">Acyltransferase</keyword>
<evidence type="ECO:0000256" key="5">
    <source>
        <dbReference type="ARBA" id="ARBA00022989"/>
    </source>
</evidence>
<gene>
    <name evidence="9" type="ORF">IEE83_07990</name>
</gene>
<feature type="transmembrane region" description="Helical" evidence="7">
    <location>
        <begin position="183"/>
        <end position="200"/>
    </location>
</feature>
<feature type="transmembrane region" description="Helical" evidence="7">
    <location>
        <begin position="92"/>
        <end position="110"/>
    </location>
</feature>